<gene>
    <name evidence="2" type="ORF">TBK1r_25410</name>
</gene>
<organism evidence="2 3">
    <name type="scientific">Stieleria magnilauensis</name>
    <dbReference type="NCBI Taxonomy" id="2527963"/>
    <lineage>
        <taxon>Bacteria</taxon>
        <taxon>Pseudomonadati</taxon>
        <taxon>Planctomycetota</taxon>
        <taxon>Planctomycetia</taxon>
        <taxon>Pirellulales</taxon>
        <taxon>Pirellulaceae</taxon>
        <taxon>Stieleria</taxon>
    </lineage>
</organism>
<proteinExistence type="predicted"/>
<keyword evidence="3" id="KW-1185">Reference proteome</keyword>
<accession>A0ABX5XNV4</accession>
<feature type="compositionally biased region" description="Basic and acidic residues" evidence="1">
    <location>
        <begin position="171"/>
        <end position="186"/>
    </location>
</feature>
<dbReference type="Proteomes" id="UP000318081">
    <property type="component" value="Chromosome"/>
</dbReference>
<name>A0ABX5XNV4_9BACT</name>
<sequence length="222" mass="24283">MTPTGSKPVAGGERSSSRRWRCPDLRLLAEIPPGYSVRCRSPLTPNGVMHVSGRAQALRSLIVPQTPEGSRPTAKKCFTALPGRTGSDGLAPAPSHPVPTHLVRCLHHSLVSTGSLAPLRGTRRGDTGKVERPIKINDRFGLLCESVWITPNSIVANHRPVFRRHPAPARQDARRDSRVDCRRDEKTRPDRAFLSRVCENARSLIDGIQPIGPINRNAKGLA</sequence>
<evidence type="ECO:0000313" key="3">
    <source>
        <dbReference type="Proteomes" id="UP000318081"/>
    </source>
</evidence>
<reference evidence="2 3" key="1">
    <citation type="submission" date="2019-02" db="EMBL/GenBank/DDBJ databases">
        <title>Deep-cultivation of Planctomycetes and their phenomic and genomic characterization uncovers novel biology.</title>
        <authorList>
            <person name="Wiegand S."/>
            <person name="Jogler M."/>
            <person name="Boedeker C."/>
            <person name="Pinto D."/>
            <person name="Vollmers J."/>
            <person name="Rivas-Marin E."/>
            <person name="Kohn T."/>
            <person name="Peeters S.H."/>
            <person name="Heuer A."/>
            <person name="Rast P."/>
            <person name="Oberbeckmann S."/>
            <person name="Bunk B."/>
            <person name="Jeske O."/>
            <person name="Meyerdierks A."/>
            <person name="Storesund J.E."/>
            <person name="Kallscheuer N."/>
            <person name="Luecker S."/>
            <person name="Lage O.M."/>
            <person name="Pohl T."/>
            <person name="Merkel B.J."/>
            <person name="Hornburger P."/>
            <person name="Mueller R.-W."/>
            <person name="Bruemmer F."/>
            <person name="Labrenz M."/>
            <person name="Spormann A.M."/>
            <person name="Op den Camp H."/>
            <person name="Overmann J."/>
            <person name="Amann R."/>
            <person name="Jetten M.S.M."/>
            <person name="Mascher T."/>
            <person name="Medema M.H."/>
            <person name="Devos D.P."/>
            <person name="Kaster A.-K."/>
            <person name="Ovreas L."/>
            <person name="Rohde M."/>
            <person name="Galperin M.Y."/>
            <person name="Jogler C."/>
        </authorList>
    </citation>
    <scope>NUCLEOTIDE SEQUENCE [LARGE SCALE GENOMIC DNA]</scope>
    <source>
        <strain evidence="2 3">TBK1r</strain>
    </source>
</reference>
<dbReference type="EMBL" id="CP036432">
    <property type="protein sequence ID" value="QDV83599.1"/>
    <property type="molecule type" value="Genomic_DNA"/>
</dbReference>
<evidence type="ECO:0000256" key="1">
    <source>
        <dbReference type="SAM" id="MobiDB-lite"/>
    </source>
</evidence>
<protein>
    <submittedName>
        <fullName evidence="2">Uncharacterized protein</fullName>
    </submittedName>
</protein>
<feature type="region of interest" description="Disordered" evidence="1">
    <location>
        <begin position="165"/>
        <end position="186"/>
    </location>
</feature>
<evidence type="ECO:0000313" key="2">
    <source>
        <dbReference type="EMBL" id="QDV83599.1"/>
    </source>
</evidence>